<gene>
    <name evidence="1" type="ORF">K08M4_12170</name>
</gene>
<dbReference type="RefSeq" id="WP_004733491.1">
    <property type="nucleotide sequence ID" value="NZ_CP017916.1"/>
</dbReference>
<dbReference type="Proteomes" id="UP000194136">
    <property type="component" value="Chromosome 1"/>
</dbReference>
<keyword evidence="2" id="KW-1185">Reference proteome</keyword>
<reference evidence="1 2" key="1">
    <citation type="submission" date="2016-10" db="EMBL/GenBank/DDBJ databases">
        <title>The High Quality Genome of Vibrio splendidus K08M4.</title>
        <authorList>
            <person name="Wendling C."/>
            <person name="Chibani C.M."/>
            <person name="Hertel R."/>
            <person name="Sproer C."/>
            <person name="Bunk B."/>
            <person name="Overmann J."/>
            <person name="Roth O."/>
            <person name="Liesegang H."/>
        </authorList>
    </citation>
    <scope>NUCLEOTIDE SEQUENCE [LARGE SCALE GENOMIC DNA]</scope>
    <source>
        <strain evidence="1 2">K08M4</strain>
    </source>
</reference>
<sequence>MNTNVVKTWESDESSLQEETVLNIDKRVFIDAIQSGIYQYKSVNKFHPITAAGSRAWEEIVSSFRQMVVDQNQGWKAIHKDGMPLLVNSSEQLTIVITSGDSNTGIDGDIQPRTRNQKGQATQSFVEANYPLFEDVATIDILPSTADGHETWVFLYHIDRGKLEVRFELALPTETALSGSKGRVKISSWSHRHLFEAVPFDGQISNPIPPTFTDDEADFFDPIKK</sequence>
<protein>
    <submittedName>
        <fullName evidence="1">Uncharacterized protein</fullName>
    </submittedName>
</protein>
<dbReference type="EMBL" id="CP017916">
    <property type="protein sequence ID" value="ARP37973.1"/>
    <property type="molecule type" value="Genomic_DNA"/>
</dbReference>
<accession>A0AA34TQ00</accession>
<dbReference type="KEGG" id="vsy:K08M4_12170"/>
<name>A0AA34TQ00_9VIBR</name>
<evidence type="ECO:0000313" key="1">
    <source>
        <dbReference type="EMBL" id="ARP37973.1"/>
    </source>
</evidence>
<evidence type="ECO:0000313" key="2">
    <source>
        <dbReference type="Proteomes" id="UP000194136"/>
    </source>
</evidence>
<organism evidence="1 2">
    <name type="scientific">Vibrio syngnathi</name>
    <dbReference type="NCBI Taxonomy" id="3034029"/>
    <lineage>
        <taxon>Bacteria</taxon>
        <taxon>Pseudomonadati</taxon>
        <taxon>Pseudomonadota</taxon>
        <taxon>Gammaproteobacteria</taxon>
        <taxon>Vibrionales</taxon>
        <taxon>Vibrionaceae</taxon>
        <taxon>Vibrio</taxon>
    </lineage>
</organism>
<dbReference type="AlphaFoldDB" id="A0AA34TQ00"/>
<proteinExistence type="predicted"/>